<feature type="region of interest" description="Disordered" evidence="1">
    <location>
        <begin position="1"/>
        <end position="139"/>
    </location>
</feature>
<evidence type="ECO:0000313" key="2">
    <source>
        <dbReference type="EMBL" id="GIQ91545.1"/>
    </source>
</evidence>
<comment type="caution">
    <text evidence="2">The sequence shown here is derived from an EMBL/GenBank/DDBJ whole genome shotgun (WGS) entry which is preliminary data.</text>
</comment>
<proteinExistence type="predicted"/>
<gene>
    <name evidence="2" type="ORF">KIPB_014850</name>
</gene>
<feature type="non-terminal residue" evidence="2">
    <location>
        <position position="1"/>
    </location>
</feature>
<organism evidence="2 3">
    <name type="scientific">Kipferlia bialata</name>
    <dbReference type="NCBI Taxonomy" id="797122"/>
    <lineage>
        <taxon>Eukaryota</taxon>
        <taxon>Metamonada</taxon>
        <taxon>Carpediemonas-like organisms</taxon>
        <taxon>Kipferlia</taxon>
    </lineage>
</organism>
<feature type="compositionally biased region" description="Basic and acidic residues" evidence="1">
    <location>
        <begin position="41"/>
        <end position="51"/>
    </location>
</feature>
<keyword evidence="3" id="KW-1185">Reference proteome</keyword>
<feature type="compositionally biased region" description="Low complexity" evidence="1">
    <location>
        <begin position="53"/>
        <end position="65"/>
    </location>
</feature>
<feature type="compositionally biased region" description="Basic and acidic residues" evidence="1">
    <location>
        <begin position="67"/>
        <end position="79"/>
    </location>
</feature>
<evidence type="ECO:0000256" key="1">
    <source>
        <dbReference type="SAM" id="MobiDB-lite"/>
    </source>
</evidence>
<feature type="compositionally biased region" description="Low complexity" evidence="1">
    <location>
        <begin position="81"/>
        <end position="110"/>
    </location>
</feature>
<dbReference type="EMBL" id="BDIP01007910">
    <property type="protein sequence ID" value="GIQ91545.1"/>
    <property type="molecule type" value="Genomic_DNA"/>
</dbReference>
<reference evidence="2 3" key="1">
    <citation type="journal article" date="2018" name="PLoS ONE">
        <title>The draft genome of Kipferlia bialata reveals reductive genome evolution in fornicate parasites.</title>
        <authorList>
            <person name="Tanifuji G."/>
            <person name="Takabayashi S."/>
            <person name="Kume K."/>
            <person name="Takagi M."/>
            <person name="Nakayama T."/>
            <person name="Kamikawa R."/>
            <person name="Inagaki Y."/>
            <person name="Hashimoto T."/>
        </authorList>
    </citation>
    <scope>NUCLEOTIDE SEQUENCE [LARGE SCALE GENOMIC DNA]</scope>
    <source>
        <strain evidence="2">NY0173</strain>
    </source>
</reference>
<accession>A0A9K3GR29</accession>
<evidence type="ECO:0000313" key="3">
    <source>
        <dbReference type="Proteomes" id="UP000265618"/>
    </source>
</evidence>
<sequence>ERDLSHLEPVTPLRTGTAENSGYSPFVAEYICESSSETDSQGDRERERESSDESSSGSGSRSVTRSRSREGERERERSGHSGRSISTSYSCTSRTSGTSGTSSSSFTMGGRRVGDRYDRSSVPAGMTAQGMSHSMSVQERLEREEYLEAERERQRYGIVQCINMH</sequence>
<name>A0A9K3GR29_9EUKA</name>
<dbReference type="AlphaFoldDB" id="A0A9K3GR29"/>
<protein>
    <submittedName>
        <fullName evidence="2">Uncharacterized protein</fullName>
    </submittedName>
</protein>
<dbReference type="Proteomes" id="UP000265618">
    <property type="component" value="Unassembled WGS sequence"/>
</dbReference>